<dbReference type="PRINTS" id="PR00080">
    <property type="entry name" value="SDRFAMILY"/>
</dbReference>
<dbReference type="InterPro" id="IPR057326">
    <property type="entry name" value="KR_dom"/>
</dbReference>
<evidence type="ECO:0000256" key="2">
    <source>
        <dbReference type="ARBA" id="ARBA00023002"/>
    </source>
</evidence>
<organism evidence="5 6">
    <name type="scientific">Pseudohalioglobus lutimaris</name>
    <dbReference type="NCBI Taxonomy" id="1737061"/>
    <lineage>
        <taxon>Bacteria</taxon>
        <taxon>Pseudomonadati</taxon>
        <taxon>Pseudomonadota</taxon>
        <taxon>Gammaproteobacteria</taxon>
        <taxon>Cellvibrionales</taxon>
        <taxon>Halieaceae</taxon>
        <taxon>Pseudohalioglobus</taxon>
    </lineage>
</organism>
<accession>A0A2N5X812</accession>
<gene>
    <name evidence="5" type="ORF">C0039_00395</name>
</gene>
<reference evidence="5 6" key="1">
    <citation type="submission" date="2018-01" db="EMBL/GenBank/DDBJ databases">
        <title>The draft genome sequence of Halioglobus lutimaris HF004.</title>
        <authorList>
            <person name="Du Z.-J."/>
            <person name="Shi M.-J."/>
        </authorList>
    </citation>
    <scope>NUCLEOTIDE SEQUENCE [LARGE SCALE GENOMIC DNA]</scope>
    <source>
        <strain evidence="5 6">HF004</strain>
    </source>
</reference>
<keyword evidence="2" id="KW-0560">Oxidoreductase</keyword>
<protein>
    <submittedName>
        <fullName evidence="5">Short-chain dehydrogenase</fullName>
    </submittedName>
</protein>
<proteinExistence type="inferred from homology"/>
<keyword evidence="6" id="KW-1185">Reference proteome</keyword>
<dbReference type="InterPro" id="IPR002347">
    <property type="entry name" value="SDR_fam"/>
</dbReference>
<dbReference type="PANTHER" id="PTHR44196">
    <property type="entry name" value="DEHYDROGENASE/REDUCTASE SDR FAMILY MEMBER 7B"/>
    <property type="match status" value="1"/>
</dbReference>
<dbReference type="InterPro" id="IPR020904">
    <property type="entry name" value="Sc_DH/Rdtase_CS"/>
</dbReference>
<sequence>MNEFSGKIVWITGASSGIGKALAQAFAACGAHLVLSGRRIDALQAVADELSGETLVLPFEVTDFAVLEQKVEDAWGWKGRVDILVNNAGISQRSLAIDTQPQVYTELINIDLIAPIWLTQLQLQRMVDAGGAHIVAISSVAGRIGAPLRTAYSAAKHGLIGYMDALRSEVAQPHNINVTNVLPGSVATDVSRNALTADGSTHGKSDANIDGGDQPADCAKAILEAVRENVPELIFARDMELDLAKMRHEDPEALFELVAQLGAQLAEEGIPE</sequence>
<dbReference type="AlphaFoldDB" id="A0A2N5X812"/>
<dbReference type="EMBL" id="PKUS01000001">
    <property type="protein sequence ID" value="PLW70627.1"/>
    <property type="molecule type" value="Genomic_DNA"/>
</dbReference>
<dbReference type="InterPro" id="IPR036291">
    <property type="entry name" value="NAD(P)-bd_dom_sf"/>
</dbReference>
<dbReference type="SMART" id="SM00822">
    <property type="entry name" value="PKS_KR"/>
    <property type="match status" value="1"/>
</dbReference>
<dbReference type="GO" id="GO:0016491">
    <property type="term" value="F:oxidoreductase activity"/>
    <property type="evidence" value="ECO:0007669"/>
    <property type="project" value="UniProtKB-KW"/>
</dbReference>
<evidence type="ECO:0000313" key="6">
    <source>
        <dbReference type="Proteomes" id="UP000235005"/>
    </source>
</evidence>
<evidence type="ECO:0000259" key="4">
    <source>
        <dbReference type="SMART" id="SM00822"/>
    </source>
</evidence>
<dbReference type="PANTHER" id="PTHR44196:SF1">
    <property type="entry name" value="DEHYDROGENASE_REDUCTASE SDR FAMILY MEMBER 7B"/>
    <property type="match status" value="1"/>
</dbReference>
<evidence type="ECO:0000256" key="1">
    <source>
        <dbReference type="ARBA" id="ARBA00006484"/>
    </source>
</evidence>
<comment type="caution">
    <text evidence="5">The sequence shown here is derived from an EMBL/GenBank/DDBJ whole genome shotgun (WGS) entry which is preliminary data.</text>
</comment>
<dbReference type="Gene3D" id="3.40.50.720">
    <property type="entry name" value="NAD(P)-binding Rossmann-like Domain"/>
    <property type="match status" value="1"/>
</dbReference>
<dbReference type="SUPFAM" id="SSF51735">
    <property type="entry name" value="NAD(P)-binding Rossmann-fold domains"/>
    <property type="match status" value="1"/>
</dbReference>
<dbReference type="GO" id="GO:0016020">
    <property type="term" value="C:membrane"/>
    <property type="evidence" value="ECO:0007669"/>
    <property type="project" value="TreeGrafter"/>
</dbReference>
<dbReference type="PROSITE" id="PS00061">
    <property type="entry name" value="ADH_SHORT"/>
    <property type="match status" value="1"/>
</dbReference>
<dbReference type="PRINTS" id="PR00081">
    <property type="entry name" value="GDHRDH"/>
</dbReference>
<evidence type="ECO:0000313" key="5">
    <source>
        <dbReference type="EMBL" id="PLW70627.1"/>
    </source>
</evidence>
<dbReference type="Proteomes" id="UP000235005">
    <property type="component" value="Unassembled WGS sequence"/>
</dbReference>
<dbReference type="OrthoDB" id="6503536at2"/>
<dbReference type="RefSeq" id="WP_101516944.1">
    <property type="nucleotide sequence ID" value="NZ_PKUS01000001.1"/>
</dbReference>
<feature type="domain" description="Ketoreductase" evidence="4">
    <location>
        <begin position="7"/>
        <end position="184"/>
    </location>
</feature>
<evidence type="ECO:0000256" key="3">
    <source>
        <dbReference type="RuleBase" id="RU000363"/>
    </source>
</evidence>
<dbReference type="Pfam" id="PF00106">
    <property type="entry name" value="adh_short"/>
    <property type="match status" value="1"/>
</dbReference>
<name>A0A2N5X812_9GAMM</name>
<comment type="similarity">
    <text evidence="1 3">Belongs to the short-chain dehydrogenases/reductases (SDR) family.</text>
</comment>